<dbReference type="PATRIC" id="fig|1230456.3.peg.2851"/>
<evidence type="ECO:0000313" key="2">
    <source>
        <dbReference type="Proteomes" id="UP000011546"/>
    </source>
</evidence>
<dbReference type="EMBL" id="AOJH01000084">
    <property type="protein sequence ID" value="EMA59790.1"/>
    <property type="molecule type" value="Genomic_DNA"/>
</dbReference>
<dbReference type="Proteomes" id="UP000011546">
    <property type="component" value="Unassembled WGS sequence"/>
</dbReference>
<dbReference type="Pfam" id="PF08905">
    <property type="entry name" value="DUF1850"/>
    <property type="match status" value="1"/>
</dbReference>
<dbReference type="AlphaFoldDB" id="M0NT37"/>
<name>M0NT37_9EURY</name>
<gene>
    <name evidence="1" type="ORF">C468_14298</name>
</gene>
<dbReference type="InterPro" id="IPR015001">
    <property type="entry name" value="DUF1850"/>
</dbReference>
<proteinExistence type="predicted"/>
<reference evidence="1 2" key="1">
    <citation type="journal article" date="2014" name="PLoS Genet.">
        <title>Phylogenetically driven sequencing of extremely halophilic archaea reveals strategies for static and dynamic osmo-response.</title>
        <authorList>
            <person name="Becker E.A."/>
            <person name="Seitzer P.M."/>
            <person name="Tritt A."/>
            <person name="Larsen D."/>
            <person name="Krusor M."/>
            <person name="Yao A.I."/>
            <person name="Wu D."/>
            <person name="Madern D."/>
            <person name="Eisen J.A."/>
            <person name="Darling A.E."/>
            <person name="Facciotti M.T."/>
        </authorList>
    </citation>
    <scope>NUCLEOTIDE SEQUENCE [LARGE SCALE GENOMIC DNA]</scope>
    <source>
        <strain evidence="1 2">JCM 14978</strain>
    </source>
</reference>
<dbReference type="STRING" id="1230456.C468_14298"/>
<keyword evidence="2" id="KW-1185">Reference proteome</keyword>
<organism evidence="1 2">
    <name type="scientific">Halorubrum kocurii JCM 14978</name>
    <dbReference type="NCBI Taxonomy" id="1230456"/>
    <lineage>
        <taxon>Archaea</taxon>
        <taxon>Methanobacteriati</taxon>
        <taxon>Methanobacteriota</taxon>
        <taxon>Stenosarchaea group</taxon>
        <taxon>Halobacteria</taxon>
        <taxon>Halobacteriales</taxon>
        <taxon>Haloferacaceae</taxon>
        <taxon>Halorubrum</taxon>
    </lineage>
</organism>
<sequence length="152" mass="16192">MAVLTIATGVAFGVGAVDTVGGEPTLVVTAENGTELMTVPVSDETEVVIEYTHSVEKTTVRDVYVPRDGELVMTRMEFSSFGAGLPSRADVTVRDGRYVYAPPAESYPTLHLKTGAVADHDLIVGDERYDIAGMSDGGAVELTVERRLFPGL</sequence>
<protein>
    <submittedName>
        <fullName evidence="1">TRAP-type transport system protein</fullName>
    </submittedName>
</protein>
<accession>M0NT37</accession>
<comment type="caution">
    <text evidence="1">The sequence shown here is derived from an EMBL/GenBank/DDBJ whole genome shotgun (WGS) entry which is preliminary data.</text>
</comment>
<evidence type="ECO:0000313" key="1">
    <source>
        <dbReference type="EMBL" id="EMA59790.1"/>
    </source>
</evidence>